<accession>A0AA88UDB8</accession>
<evidence type="ECO:0000313" key="3">
    <source>
        <dbReference type="Proteomes" id="UP001187471"/>
    </source>
</evidence>
<gene>
    <name evidence="2" type="ORF">RJ640_002696</name>
</gene>
<comment type="caution">
    <text evidence="2">The sequence shown here is derived from an EMBL/GenBank/DDBJ whole genome shotgun (WGS) entry which is preliminary data.</text>
</comment>
<dbReference type="AlphaFoldDB" id="A0AA88UDB8"/>
<feature type="domain" description="Reverse transcriptase Ty1/copia-type" evidence="1">
    <location>
        <begin position="20"/>
        <end position="102"/>
    </location>
</feature>
<protein>
    <recommendedName>
        <fullName evidence="1">Reverse transcriptase Ty1/copia-type domain-containing protein</fullName>
    </recommendedName>
</protein>
<evidence type="ECO:0000313" key="2">
    <source>
        <dbReference type="EMBL" id="KAK2980235.1"/>
    </source>
</evidence>
<name>A0AA88UDB8_9ASTE</name>
<dbReference type="EMBL" id="JAVXUO010001659">
    <property type="protein sequence ID" value="KAK2980235.1"/>
    <property type="molecule type" value="Genomic_DNA"/>
</dbReference>
<dbReference type="Proteomes" id="UP001187471">
    <property type="component" value="Unassembled WGS sequence"/>
</dbReference>
<reference evidence="2" key="1">
    <citation type="submission" date="2022-12" db="EMBL/GenBank/DDBJ databases">
        <title>Draft genome assemblies for two species of Escallonia (Escalloniales).</title>
        <authorList>
            <person name="Chanderbali A."/>
            <person name="Dervinis C."/>
            <person name="Anghel I."/>
            <person name="Soltis D."/>
            <person name="Soltis P."/>
            <person name="Zapata F."/>
        </authorList>
    </citation>
    <scope>NUCLEOTIDE SEQUENCE</scope>
    <source>
        <strain evidence="2">UCBG92.1500</strain>
        <tissue evidence="2">Leaf</tissue>
    </source>
</reference>
<organism evidence="2 3">
    <name type="scientific">Escallonia rubra</name>
    <dbReference type="NCBI Taxonomy" id="112253"/>
    <lineage>
        <taxon>Eukaryota</taxon>
        <taxon>Viridiplantae</taxon>
        <taxon>Streptophyta</taxon>
        <taxon>Embryophyta</taxon>
        <taxon>Tracheophyta</taxon>
        <taxon>Spermatophyta</taxon>
        <taxon>Magnoliopsida</taxon>
        <taxon>eudicotyledons</taxon>
        <taxon>Gunneridae</taxon>
        <taxon>Pentapetalae</taxon>
        <taxon>asterids</taxon>
        <taxon>campanulids</taxon>
        <taxon>Escalloniales</taxon>
        <taxon>Escalloniaceae</taxon>
        <taxon>Escallonia</taxon>
    </lineage>
</organism>
<sequence length="187" mass="22135">MAEKCYIRNVYDICVYHQRLANDSHIYLLLYVDDMLIAAKSMSDVNGLKEQLKREFEMKDLGATNRILGMEIQRDRPAGILYLSQKKYIKRILQRFVFTPTHSYKSRQVLTLVVDEEGVEDTSLMCDEEEQLLHETKHEEDDERVEIIVNANTGNSSQNTLKLQRKHGKKRWWQHRDYGKTEKENQI</sequence>
<evidence type="ECO:0000259" key="1">
    <source>
        <dbReference type="Pfam" id="PF07727"/>
    </source>
</evidence>
<keyword evidence="3" id="KW-1185">Reference proteome</keyword>
<dbReference type="Pfam" id="PF07727">
    <property type="entry name" value="RVT_2"/>
    <property type="match status" value="1"/>
</dbReference>
<dbReference type="InterPro" id="IPR013103">
    <property type="entry name" value="RVT_2"/>
</dbReference>
<proteinExistence type="predicted"/>